<dbReference type="AlphaFoldDB" id="A0A419VVG1"/>
<feature type="region of interest" description="Disordered" evidence="1">
    <location>
        <begin position="1"/>
        <end position="30"/>
    </location>
</feature>
<evidence type="ECO:0000313" key="2">
    <source>
        <dbReference type="EMBL" id="RKD86002.1"/>
    </source>
</evidence>
<sequence length="44" mass="4755">MGSGGLRATFRSAERESQCGNPTLEHEHPPAIAYEPLLGKVFIS</sequence>
<dbReference type="EMBL" id="RAPN01000005">
    <property type="protein sequence ID" value="RKD86002.1"/>
    <property type="molecule type" value="Genomic_DNA"/>
</dbReference>
<accession>A0A419VVG1</accession>
<gene>
    <name evidence="2" type="ORF">BC643_4318</name>
</gene>
<dbReference type="Proteomes" id="UP000283387">
    <property type="component" value="Unassembled WGS sequence"/>
</dbReference>
<dbReference type="RefSeq" id="WP_262697266.1">
    <property type="nucleotide sequence ID" value="NZ_RAPN01000005.1"/>
</dbReference>
<protein>
    <submittedName>
        <fullName evidence="2">Uncharacterized protein</fullName>
    </submittedName>
</protein>
<evidence type="ECO:0000313" key="3">
    <source>
        <dbReference type="Proteomes" id="UP000283387"/>
    </source>
</evidence>
<comment type="caution">
    <text evidence="2">The sequence shown here is derived from an EMBL/GenBank/DDBJ whole genome shotgun (WGS) entry which is preliminary data.</text>
</comment>
<keyword evidence="3" id="KW-1185">Reference proteome</keyword>
<reference evidence="2 3" key="1">
    <citation type="submission" date="2018-09" db="EMBL/GenBank/DDBJ databases">
        <title>Genomic Encyclopedia of Archaeal and Bacterial Type Strains, Phase II (KMG-II): from individual species to whole genera.</title>
        <authorList>
            <person name="Goeker M."/>
        </authorList>
    </citation>
    <scope>NUCLEOTIDE SEQUENCE [LARGE SCALE GENOMIC DNA]</scope>
    <source>
        <strain evidence="2 3">DSM 27148</strain>
    </source>
</reference>
<organism evidence="2 3">
    <name type="scientific">Mangrovibacterium diazotrophicum</name>
    <dbReference type="NCBI Taxonomy" id="1261403"/>
    <lineage>
        <taxon>Bacteria</taxon>
        <taxon>Pseudomonadati</taxon>
        <taxon>Bacteroidota</taxon>
        <taxon>Bacteroidia</taxon>
        <taxon>Marinilabiliales</taxon>
        <taxon>Prolixibacteraceae</taxon>
        <taxon>Mangrovibacterium</taxon>
    </lineage>
</organism>
<evidence type="ECO:0000256" key="1">
    <source>
        <dbReference type="SAM" id="MobiDB-lite"/>
    </source>
</evidence>
<name>A0A419VVG1_9BACT</name>
<proteinExistence type="predicted"/>